<keyword evidence="10" id="KW-1185">Reference proteome</keyword>
<evidence type="ECO:0000256" key="2">
    <source>
        <dbReference type="ARBA" id="ARBA00022776"/>
    </source>
</evidence>
<evidence type="ECO:0000256" key="4">
    <source>
        <dbReference type="ARBA" id="ARBA00023306"/>
    </source>
</evidence>
<sequence>MWLCSEQIGFVVVLWICNSVYCMDYQRICERIKFFIVQKIVFLSFFPAMSEESASSTTNSNKKYAKKRRSGKLSCTEDSSFEDFVKKQKAYFKEVDEFELQVEEASDLSILI</sequence>
<feature type="domain" description="Sororin C-terminal region" evidence="8">
    <location>
        <begin position="82"/>
        <end position="103"/>
    </location>
</feature>
<dbReference type="Proteomes" id="UP001152523">
    <property type="component" value="Unassembled WGS sequence"/>
</dbReference>
<name>A0AAV0FC25_9ASTE</name>
<accession>A0AAV0FC25</accession>
<dbReference type="GO" id="GO:0005634">
    <property type="term" value="C:nucleus"/>
    <property type="evidence" value="ECO:0007669"/>
    <property type="project" value="UniProtKB-SubCell"/>
</dbReference>
<dbReference type="PANTHER" id="PTHR35740">
    <property type="entry name" value="OS12G0111700 PROTEIN"/>
    <property type="match status" value="1"/>
</dbReference>
<comment type="similarity">
    <text evidence="5">Belongs to the sororin family.</text>
</comment>
<protein>
    <recommendedName>
        <fullName evidence="8">Sororin C-terminal region domain-containing protein</fullName>
    </recommendedName>
</protein>
<keyword evidence="7" id="KW-0732">Signal</keyword>
<organism evidence="9 10">
    <name type="scientific">Cuscuta epithymum</name>
    <dbReference type="NCBI Taxonomy" id="186058"/>
    <lineage>
        <taxon>Eukaryota</taxon>
        <taxon>Viridiplantae</taxon>
        <taxon>Streptophyta</taxon>
        <taxon>Embryophyta</taxon>
        <taxon>Tracheophyta</taxon>
        <taxon>Spermatophyta</taxon>
        <taxon>Magnoliopsida</taxon>
        <taxon>eudicotyledons</taxon>
        <taxon>Gunneridae</taxon>
        <taxon>Pentapetalae</taxon>
        <taxon>asterids</taxon>
        <taxon>lamiids</taxon>
        <taxon>Solanales</taxon>
        <taxon>Convolvulaceae</taxon>
        <taxon>Cuscuteae</taxon>
        <taxon>Cuscuta</taxon>
        <taxon>Cuscuta subgen. Cuscuta</taxon>
    </lineage>
</organism>
<evidence type="ECO:0000313" key="9">
    <source>
        <dbReference type="EMBL" id="CAH9133009.1"/>
    </source>
</evidence>
<feature type="signal peptide" evidence="7">
    <location>
        <begin position="1"/>
        <end position="22"/>
    </location>
</feature>
<feature type="chain" id="PRO_5043471421" description="Sororin C-terminal region domain-containing protein" evidence="7">
    <location>
        <begin position="23"/>
        <end position="112"/>
    </location>
</feature>
<evidence type="ECO:0000256" key="5">
    <source>
        <dbReference type="ARBA" id="ARBA00093465"/>
    </source>
</evidence>
<keyword evidence="2" id="KW-0498">Mitosis</keyword>
<feature type="region of interest" description="Disordered" evidence="6">
    <location>
        <begin position="50"/>
        <end position="72"/>
    </location>
</feature>
<dbReference type="GO" id="GO:0051301">
    <property type="term" value="P:cell division"/>
    <property type="evidence" value="ECO:0007669"/>
    <property type="project" value="UniProtKB-KW"/>
</dbReference>
<proteinExistence type="inferred from homology"/>
<keyword evidence="1" id="KW-0132">Cell division</keyword>
<dbReference type="Pfam" id="PF25220">
    <property type="entry name" value="Sororin_C"/>
    <property type="match status" value="1"/>
</dbReference>
<reference evidence="9" key="1">
    <citation type="submission" date="2022-07" db="EMBL/GenBank/DDBJ databases">
        <authorList>
            <person name="Macas J."/>
            <person name="Novak P."/>
            <person name="Neumann P."/>
        </authorList>
    </citation>
    <scope>NUCLEOTIDE SEQUENCE</scope>
</reference>
<feature type="compositionally biased region" description="Low complexity" evidence="6">
    <location>
        <begin position="50"/>
        <end position="62"/>
    </location>
</feature>
<dbReference type="AlphaFoldDB" id="A0AAV0FC25"/>
<keyword evidence="3" id="KW-0539">Nucleus</keyword>
<dbReference type="InterPro" id="IPR057337">
    <property type="entry name" value="Sororin_C"/>
</dbReference>
<evidence type="ECO:0000256" key="3">
    <source>
        <dbReference type="ARBA" id="ARBA00023242"/>
    </source>
</evidence>
<dbReference type="EMBL" id="CAMAPF010000974">
    <property type="protein sequence ID" value="CAH9133009.1"/>
    <property type="molecule type" value="Genomic_DNA"/>
</dbReference>
<evidence type="ECO:0000256" key="1">
    <source>
        <dbReference type="ARBA" id="ARBA00022618"/>
    </source>
</evidence>
<dbReference type="PANTHER" id="PTHR35740:SF1">
    <property type="entry name" value="OS12G0111700 PROTEIN"/>
    <property type="match status" value="1"/>
</dbReference>
<keyword evidence="4" id="KW-0131">Cell cycle</keyword>
<evidence type="ECO:0000256" key="6">
    <source>
        <dbReference type="SAM" id="MobiDB-lite"/>
    </source>
</evidence>
<evidence type="ECO:0000313" key="10">
    <source>
        <dbReference type="Proteomes" id="UP001152523"/>
    </source>
</evidence>
<evidence type="ECO:0000256" key="7">
    <source>
        <dbReference type="SAM" id="SignalP"/>
    </source>
</evidence>
<gene>
    <name evidence="9" type="ORF">CEPIT_LOCUS32623</name>
</gene>
<comment type="caution">
    <text evidence="9">The sequence shown here is derived from an EMBL/GenBank/DDBJ whole genome shotgun (WGS) entry which is preliminary data.</text>
</comment>
<evidence type="ECO:0000259" key="8">
    <source>
        <dbReference type="Pfam" id="PF25220"/>
    </source>
</evidence>